<dbReference type="PANTHER" id="PTHR44858:SF1">
    <property type="entry name" value="UDP-N-ACETYLGLUCOSAMINE--PEPTIDE N-ACETYLGLUCOSAMINYLTRANSFERASE SPINDLY-RELATED"/>
    <property type="match status" value="1"/>
</dbReference>
<keyword evidence="2 3" id="KW-0802">TPR repeat</keyword>
<feature type="repeat" description="TPR" evidence="3">
    <location>
        <begin position="39"/>
        <end position="72"/>
    </location>
</feature>
<sequence>MEDLLKKYLDQGIQLRKEGKLVGAMEQFQEALKLDGDYFPALNQLAEVYEEKKEWKEAIATYEHLIKLEPAHSLTRGKLARAYMNFGQLDLGIEEYEKAIQLNPESPPWIYNNLGEALEQKGRLEAAVTVYENAIKVGQTSPFTYKKLADTLLLLRRKGEAEIVYYQALDKYFQLLELEPDQPSVLIQLAGVYESLKDFEKAISCHRRVLQIQPDNMIARARLVRAKLGQEDILGAVEEYEEIADNPQLPVWVYNELGDAFWKISELEKACALYRQGIKLYPQNVDLIFRLGKTFSLLEKWDEGIDCYQTATKIAPTHWNAYYYLGDALVQLKRYDEAEIYYQLAEGQFYLTQNFKKSDLPPDFDWQVYLELNLDLKKKGLCKLEAIRHFMLSGIEEERFYSLADFHNPKRRPDIAEKSVRKTITNPVISSGVQRLAVLVHIYYFELWSELFGYIQHIPEEFDLFINVVESIWTPKIHEQLRQDAPNASILITKNRGKDIGGQLALMNQLDFSEYDLFCLLHTKKSPHVSKIMSDLWRKDLLSAILGSEEKVKTNLEIMRENSTIGLLGSRYWRHTELGKNALHYHRLLEEFAIKEDARECEYLSGTMMLVRPGILQPIYEKFKDVELEDGDGGDLAFHMDGQIAHALERIIGNLVRHQGMEFFWQE</sequence>
<accession>A0A941GWF7</accession>
<reference evidence="4" key="1">
    <citation type="submission" date="2021-02" db="EMBL/GenBank/DDBJ databases">
        <title>Metagenome analyses of Stigonema ocellatum DSM 106950, Chlorogloea purpurea SAG 13.99 and Gomphosphaeria aponina DSM 107014.</title>
        <authorList>
            <person name="Marter P."/>
            <person name="Huang S."/>
        </authorList>
    </citation>
    <scope>NUCLEOTIDE SEQUENCE</scope>
    <source>
        <strain evidence="4">JP213</strain>
    </source>
</reference>
<dbReference type="SUPFAM" id="SSF48452">
    <property type="entry name" value="TPR-like"/>
    <property type="match status" value="2"/>
</dbReference>
<dbReference type="SMART" id="SM00028">
    <property type="entry name" value="TPR"/>
    <property type="match status" value="9"/>
</dbReference>
<dbReference type="AlphaFoldDB" id="A0A941GWF7"/>
<evidence type="ECO:0000313" key="4">
    <source>
        <dbReference type="EMBL" id="MBR8828828.1"/>
    </source>
</evidence>
<evidence type="ECO:0000256" key="1">
    <source>
        <dbReference type="ARBA" id="ARBA00022737"/>
    </source>
</evidence>
<dbReference type="Pfam" id="PF13181">
    <property type="entry name" value="TPR_8"/>
    <property type="match status" value="2"/>
</dbReference>
<feature type="repeat" description="TPR" evidence="3">
    <location>
        <begin position="5"/>
        <end position="38"/>
    </location>
</feature>
<evidence type="ECO:0000256" key="3">
    <source>
        <dbReference type="PROSITE-ProRule" id="PRU00339"/>
    </source>
</evidence>
<dbReference type="Pfam" id="PF13414">
    <property type="entry name" value="TPR_11"/>
    <property type="match status" value="1"/>
</dbReference>
<feature type="repeat" description="TPR" evidence="3">
    <location>
        <begin position="73"/>
        <end position="106"/>
    </location>
</feature>
<dbReference type="Proteomes" id="UP000767446">
    <property type="component" value="Unassembled WGS sequence"/>
</dbReference>
<dbReference type="InterPro" id="IPR011990">
    <property type="entry name" value="TPR-like_helical_dom_sf"/>
</dbReference>
<dbReference type="InterPro" id="IPR050498">
    <property type="entry name" value="Ycf3"/>
</dbReference>
<dbReference type="Pfam" id="PF13432">
    <property type="entry name" value="TPR_16"/>
    <property type="match status" value="1"/>
</dbReference>
<feature type="repeat" description="TPR" evidence="3">
    <location>
        <begin position="183"/>
        <end position="216"/>
    </location>
</feature>
<comment type="caution">
    <text evidence="4">The sequence shown here is derived from an EMBL/GenBank/DDBJ whole genome shotgun (WGS) entry which is preliminary data.</text>
</comment>
<dbReference type="Gene3D" id="1.25.40.10">
    <property type="entry name" value="Tetratricopeptide repeat domain"/>
    <property type="match status" value="3"/>
</dbReference>
<protein>
    <submittedName>
        <fullName evidence="4">Tetratricopeptide repeat protein</fullName>
    </submittedName>
</protein>
<evidence type="ECO:0000313" key="5">
    <source>
        <dbReference type="Proteomes" id="UP000767446"/>
    </source>
</evidence>
<feature type="repeat" description="TPR" evidence="3">
    <location>
        <begin position="251"/>
        <end position="284"/>
    </location>
</feature>
<name>A0A941GWF7_9CHRO</name>
<feature type="repeat" description="TPR" evidence="3">
    <location>
        <begin position="285"/>
        <end position="318"/>
    </location>
</feature>
<dbReference type="PROSITE" id="PS50005">
    <property type="entry name" value="TPR"/>
    <property type="match status" value="7"/>
</dbReference>
<gene>
    <name evidence="4" type="ORF">DSM107014_13155</name>
</gene>
<dbReference type="EMBL" id="JADQBC010000089">
    <property type="protein sequence ID" value="MBR8828828.1"/>
    <property type="molecule type" value="Genomic_DNA"/>
</dbReference>
<dbReference type="Pfam" id="PF14559">
    <property type="entry name" value="TPR_19"/>
    <property type="match status" value="1"/>
</dbReference>
<dbReference type="InterPro" id="IPR019734">
    <property type="entry name" value="TPR_rpt"/>
</dbReference>
<organism evidence="4 5">
    <name type="scientific">Gomphosphaeria aponina SAG 52.96 = DSM 107014</name>
    <dbReference type="NCBI Taxonomy" id="1521640"/>
    <lineage>
        <taxon>Bacteria</taxon>
        <taxon>Bacillati</taxon>
        <taxon>Cyanobacteriota</taxon>
        <taxon>Cyanophyceae</taxon>
        <taxon>Oscillatoriophycideae</taxon>
        <taxon>Chroococcales</taxon>
        <taxon>Gomphosphaeriaceae</taxon>
        <taxon>Gomphosphaeria</taxon>
    </lineage>
</organism>
<feature type="repeat" description="TPR" evidence="3">
    <location>
        <begin position="108"/>
        <end position="141"/>
    </location>
</feature>
<dbReference type="Pfam" id="PF05045">
    <property type="entry name" value="RgpF"/>
    <property type="match status" value="1"/>
</dbReference>
<dbReference type="InterPro" id="IPR007739">
    <property type="entry name" value="RgpF"/>
</dbReference>
<dbReference type="PANTHER" id="PTHR44858">
    <property type="entry name" value="TETRATRICOPEPTIDE REPEAT PROTEIN 6"/>
    <property type="match status" value="1"/>
</dbReference>
<proteinExistence type="predicted"/>
<keyword evidence="1" id="KW-0677">Repeat</keyword>
<evidence type="ECO:0000256" key="2">
    <source>
        <dbReference type="ARBA" id="ARBA00022803"/>
    </source>
</evidence>